<dbReference type="AlphaFoldDB" id="A0A653DTB3"/>
<keyword evidence="3" id="KW-1185">Reference proteome</keyword>
<organism evidence="2 3">
    <name type="scientific">Callosobruchus maculatus</name>
    <name type="common">Southern cowpea weevil</name>
    <name type="synonym">Pulse bruchid</name>
    <dbReference type="NCBI Taxonomy" id="64391"/>
    <lineage>
        <taxon>Eukaryota</taxon>
        <taxon>Metazoa</taxon>
        <taxon>Ecdysozoa</taxon>
        <taxon>Arthropoda</taxon>
        <taxon>Hexapoda</taxon>
        <taxon>Insecta</taxon>
        <taxon>Pterygota</taxon>
        <taxon>Neoptera</taxon>
        <taxon>Endopterygota</taxon>
        <taxon>Coleoptera</taxon>
        <taxon>Polyphaga</taxon>
        <taxon>Cucujiformia</taxon>
        <taxon>Chrysomeloidea</taxon>
        <taxon>Chrysomelidae</taxon>
        <taxon>Bruchinae</taxon>
        <taxon>Bruchini</taxon>
        <taxon>Callosobruchus</taxon>
    </lineage>
</organism>
<dbReference type="Proteomes" id="UP000410492">
    <property type="component" value="Unassembled WGS sequence"/>
</dbReference>
<name>A0A653DTB3_CALMS</name>
<feature type="compositionally biased region" description="Acidic residues" evidence="1">
    <location>
        <begin position="126"/>
        <end position="138"/>
    </location>
</feature>
<accession>A0A653DTB3</accession>
<evidence type="ECO:0000313" key="3">
    <source>
        <dbReference type="Proteomes" id="UP000410492"/>
    </source>
</evidence>
<feature type="compositionally biased region" description="Acidic residues" evidence="1">
    <location>
        <begin position="148"/>
        <end position="162"/>
    </location>
</feature>
<dbReference type="PANTHER" id="PTHR33480:SF1">
    <property type="entry name" value="TYR RECOMBINASE DOMAIN-CONTAINING PROTEIN"/>
    <property type="match status" value="1"/>
</dbReference>
<dbReference type="OrthoDB" id="8430171at2759"/>
<gene>
    <name evidence="2" type="ORF">CALMAC_LOCUS19670</name>
</gene>
<evidence type="ECO:0000313" key="2">
    <source>
        <dbReference type="EMBL" id="VEN62581.1"/>
    </source>
</evidence>
<feature type="region of interest" description="Disordered" evidence="1">
    <location>
        <begin position="99"/>
        <end position="166"/>
    </location>
</feature>
<evidence type="ECO:0000256" key="1">
    <source>
        <dbReference type="SAM" id="MobiDB-lite"/>
    </source>
</evidence>
<dbReference type="PANTHER" id="PTHR33480">
    <property type="entry name" value="SET DOMAIN-CONTAINING PROTEIN-RELATED"/>
    <property type="match status" value="1"/>
</dbReference>
<protein>
    <submittedName>
        <fullName evidence="2">Uncharacterized protein</fullName>
    </submittedName>
</protein>
<reference evidence="2 3" key="1">
    <citation type="submission" date="2019-01" db="EMBL/GenBank/DDBJ databases">
        <authorList>
            <person name="Sayadi A."/>
        </authorList>
    </citation>
    <scope>NUCLEOTIDE SEQUENCE [LARGE SCALE GENOMIC DNA]</scope>
</reference>
<dbReference type="EMBL" id="CAACVG010013991">
    <property type="protein sequence ID" value="VEN62581.1"/>
    <property type="molecule type" value="Genomic_DNA"/>
</dbReference>
<sequence length="854" mass="98018">MDRKKRILMMARGETDNLNENEAICNNLPNKSNVPEKPATVRQYAPQGDDILWNIPPYESTLGIERSEIDILLSNSEKLFVGELGPQCSPDRNKKIQIQEISSTEKSYDSTNRKRQIRQLSLESHSEDEPEDNEDDEDYIPHDSDEHCESEDDEKEESEDAFDSGNCIPIPECDVNQTEVRAATNKTKTRTWDKKDFCFYCETEVLKFSRHILRHHSAEIEVQRILALPAKHKQRKFLFNKLRNNGNFIKSTATDNIVPVRKPICGSADGPSVSTYLPCKYCKGFYKKKWLFRHVAVCPFNDEEHVTRMNAQSEGQSLFATYRGNEILRKDIFPTLRPDAISFTAKTDYLICAVASRYLKSHRGRQYRIVVSRKMRQLASLTIELKKKIKIKNLFDALDPNNFDCIVECTKIISRYDPSTDSFGAPSLASQMGTELKDCIDVAYNMTLKNSQKECEKTIKLKTLKELIVSEWRYEISTTANNDLKQKKWNKPSLIPLAEDLTLLKKYLLDQSEDCKKILLNHPTDEKAFRTLTELTFVQLLLLNRRRVGELQRMTLSSYVSNINNKPSDEFLNCISESEKRLMRAFKLVVIKGKRGRGVPVLFTQAMESNVNLMIKLRENLLIHENIFLFPNITTTQSIDGSKAIYKHVRLAGVKNPAALTSTKLRKHLATMSQVINLSEQDLEQLAIFMGHTSDIHKTHYRLPSDVYQMAKVSKLLLLNEKGEASKYKGKSLDDIDIDLDVIEDGESSDEEDGTLGNNKELIASAPSTATCVSEDQNTAPIVPSMIKKKRENQPWTEEQKRVTLKFFKYNLDKKIPPKKHECLQLQEQHPDLLGNKAWVKIKIFVVNTYNKQK</sequence>
<proteinExistence type="predicted"/>